<evidence type="ECO:0000313" key="2">
    <source>
        <dbReference type="EMBL" id="VFJ94265.1"/>
    </source>
</evidence>
<accession>A0A450UP19</accession>
<organism evidence="2">
    <name type="scientific">Candidatus Kentrum sp. LFY</name>
    <dbReference type="NCBI Taxonomy" id="2126342"/>
    <lineage>
        <taxon>Bacteria</taxon>
        <taxon>Pseudomonadati</taxon>
        <taxon>Pseudomonadota</taxon>
        <taxon>Gammaproteobacteria</taxon>
        <taxon>Candidatus Kentrum</taxon>
    </lineage>
</organism>
<protein>
    <submittedName>
        <fullName evidence="2">Uncharacterized protein</fullName>
    </submittedName>
</protein>
<name>A0A450UP19_9GAMM</name>
<sequence length="49" mass="5237">MREQVGASRQDRSGMGPDTRTGSLKCLCFSDTLKVGRLAIFGDGDDGCQ</sequence>
<reference evidence="2" key="1">
    <citation type="submission" date="2019-02" db="EMBL/GenBank/DDBJ databases">
        <authorList>
            <person name="Gruber-Vodicka R. H."/>
            <person name="Seah K. B. B."/>
        </authorList>
    </citation>
    <scope>NUCLEOTIDE SEQUENCE</scope>
    <source>
        <strain evidence="2">BECK_M7</strain>
    </source>
</reference>
<proteinExistence type="predicted"/>
<evidence type="ECO:0000256" key="1">
    <source>
        <dbReference type="SAM" id="MobiDB-lite"/>
    </source>
</evidence>
<gene>
    <name evidence="2" type="ORF">BECKLFY1418B_GA0070995_10569</name>
</gene>
<feature type="region of interest" description="Disordered" evidence="1">
    <location>
        <begin position="1"/>
        <end position="22"/>
    </location>
</feature>
<dbReference type="EMBL" id="CAADFF010000056">
    <property type="protein sequence ID" value="VFJ94265.1"/>
    <property type="molecule type" value="Genomic_DNA"/>
</dbReference>
<dbReference type="AlphaFoldDB" id="A0A450UP19"/>